<comment type="caution">
    <text evidence="1">The sequence shown here is derived from an EMBL/GenBank/DDBJ whole genome shotgun (WGS) entry which is preliminary data.</text>
</comment>
<dbReference type="Proteomes" id="UP000032483">
    <property type="component" value="Unassembled WGS sequence"/>
</dbReference>
<name>A0A0D8ITY7_9FIRM</name>
<dbReference type="AlphaFoldDB" id="A0A0D8ITY7"/>
<proteinExistence type="predicted"/>
<evidence type="ECO:0000313" key="1">
    <source>
        <dbReference type="EMBL" id="KJF38155.1"/>
    </source>
</evidence>
<keyword evidence="2" id="KW-1185">Reference proteome</keyword>
<evidence type="ECO:0000313" key="2">
    <source>
        <dbReference type="Proteomes" id="UP000032483"/>
    </source>
</evidence>
<reference evidence="1" key="1">
    <citation type="submission" date="2015-02" db="EMBL/GenBank/DDBJ databases">
        <title>A novel member of the family Ruminococcaceae isolated from human feces.</title>
        <authorList>
            <person name="Shkoporov A.N."/>
            <person name="Chaplin A.V."/>
            <person name="Motuzova O.V."/>
            <person name="Kafarskaia L.I."/>
            <person name="Khokhlova E.V."/>
            <person name="Efimov B.A."/>
        </authorList>
    </citation>
    <scope>NUCLEOTIDE SEQUENCE [LARGE SCALE GENOMIC DNA]</scope>
    <source>
        <strain evidence="1">585-1</strain>
    </source>
</reference>
<accession>A0A0D8ITY7</accession>
<dbReference type="EMBL" id="JXXK01000078">
    <property type="protein sequence ID" value="KJF38155.1"/>
    <property type="molecule type" value="Genomic_DNA"/>
</dbReference>
<organism evidence="1 2">
    <name type="scientific">Ruthenibacterium lactatiformans</name>
    <dbReference type="NCBI Taxonomy" id="1550024"/>
    <lineage>
        <taxon>Bacteria</taxon>
        <taxon>Bacillati</taxon>
        <taxon>Bacillota</taxon>
        <taxon>Clostridia</taxon>
        <taxon>Eubacteriales</taxon>
        <taxon>Oscillospiraceae</taxon>
        <taxon>Ruthenibacterium</taxon>
    </lineage>
</organism>
<protein>
    <submittedName>
        <fullName evidence="1">Uncharacterized protein</fullName>
    </submittedName>
</protein>
<sequence>MYRGFSVTPNRPKNRYHAKNERMDAMYRFHQEKRIKPGLAITQRHIRLCDRHLRAAGVSSRNEFVEKAIECYAGWLDVKQNPEFFRELFGPDIGR</sequence>
<gene>
    <name evidence="1" type="ORF">TQ39_19775</name>
</gene>